<evidence type="ECO:0000256" key="1">
    <source>
        <dbReference type="SAM" id="Coils"/>
    </source>
</evidence>
<feature type="coiled-coil region" evidence="1">
    <location>
        <begin position="246"/>
        <end position="317"/>
    </location>
</feature>
<keyword evidence="2" id="KW-1133">Transmembrane helix</keyword>
<dbReference type="PANTHER" id="PTHR32309">
    <property type="entry name" value="TYROSINE-PROTEIN KINASE"/>
    <property type="match status" value="1"/>
</dbReference>
<proteinExistence type="predicted"/>
<feature type="transmembrane region" description="Helical" evidence="2">
    <location>
        <begin position="355"/>
        <end position="372"/>
    </location>
</feature>
<dbReference type="EMBL" id="JAMCOF010000004">
    <property type="protein sequence ID" value="MCL6229605.1"/>
    <property type="molecule type" value="Genomic_DNA"/>
</dbReference>
<dbReference type="Gene3D" id="3.40.50.300">
    <property type="entry name" value="P-loop containing nucleotide triphosphate hydrolases"/>
    <property type="match status" value="1"/>
</dbReference>
<dbReference type="PANTHER" id="PTHR32309:SF31">
    <property type="entry name" value="CAPSULAR EXOPOLYSACCHARIDE FAMILY"/>
    <property type="match status" value="1"/>
</dbReference>
<comment type="caution">
    <text evidence="3">The sequence shown here is derived from an EMBL/GenBank/DDBJ whole genome shotgun (WGS) entry which is preliminary data.</text>
</comment>
<keyword evidence="1" id="KW-0175">Coiled coil</keyword>
<keyword evidence="2" id="KW-0812">Transmembrane</keyword>
<protein>
    <recommendedName>
        <fullName evidence="5">Polysaccharide chain length determinant N-terminal domain-containing protein</fullName>
    </recommendedName>
</protein>
<sequence>MNFKCDKKLLALIMPRKALIALLVTIHCVLSILLYYFVYPKTYQATLTFMLSDSSGVPLSTDKKNNIIALLFSQPLLLNYSSSDRAISYDSYVKNFYKNIQLLRKGDFIDLSFEAKTIEDARQGLETWFSNFSEKIMKRDEKYDKNAFFHIFQTFRSSIASIIYHEAKQVEFNSLYAQLTDTILRRIRLKSLNSTIKMMRQQGQSLLSLSFIADNSTVMALEAKLDLLNAQKAHMVVQLGWGHPQIKAMIAEIEELSTQLESKISQIVEQTRLDEIIAENVETQLREKISTFVEDQSQSLNQMLNKLENKIKAAIDIQSQEISKDTLSLQNIKIHVIAPIEVTSISFIDFYSRNIFVIIFASLIALGGGLLLQKYSGAKKKHSEKESFKCNSSISLFKTKRNSETLSTIEELSVFLKSRVSTVVSIIGPEAARIAAKLSLHLIKEHKTILLVDISGKQIEKVIGSRSGLSDVLTGCAQLHDVIYHDYDTGIDIFPRGITSAERAKKFSNAIPVILQEFKKDYDFIILEMTIEPQYGLEEIVEWTDYYVCGVPLYKHNWIAQMVYKFPKKVYRVNA</sequence>
<evidence type="ECO:0000256" key="2">
    <source>
        <dbReference type="SAM" id="Phobius"/>
    </source>
</evidence>
<dbReference type="InterPro" id="IPR050445">
    <property type="entry name" value="Bact_polysacc_biosynth/exp"/>
</dbReference>
<evidence type="ECO:0000313" key="3">
    <source>
        <dbReference type="EMBL" id="MCL6229605.1"/>
    </source>
</evidence>
<accession>A0ABT0P817</accession>
<name>A0ABT0P817_9HYPH</name>
<keyword evidence="4" id="KW-1185">Reference proteome</keyword>
<feature type="transmembrane region" description="Helical" evidence="2">
    <location>
        <begin position="20"/>
        <end position="39"/>
    </location>
</feature>
<evidence type="ECO:0000313" key="4">
    <source>
        <dbReference type="Proteomes" id="UP001523003"/>
    </source>
</evidence>
<keyword evidence="2" id="KW-0472">Membrane</keyword>
<gene>
    <name evidence="3" type="ORF">M4Z11_03115</name>
</gene>
<dbReference type="RefSeq" id="WP_249676127.1">
    <property type="nucleotide sequence ID" value="NZ_JAMCOF010000004.1"/>
</dbReference>
<dbReference type="Proteomes" id="UP001523003">
    <property type="component" value="Unassembled WGS sequence"/>
</dbReference>
<dbReference type="InterPro" id="IPR027417">
    <property type="entry name" value="P-loop_NTPase"/>
</dbReference>
<organism evidence="3 4">
    <name type="scientific">Bartonella bilalgolemii</name>
    <dbReference type="NCBI Taxonomy" id="2942911"/>
    <lineage>
        <taxon>Bacteria</taxon>
        <taxon>Pseudomonadati</taxon>
        <taxon>Pseudomonadota</taxon>
        <taxon>Alphaproteobacteria</taxon>
        <taxon>Hyphomicrobiales</taxon>
        <taxon>Bartonellaceae</taxon>
        <taxon>Bartonella</taxon>
    </lineage>
</organism>
<dbReference type="SUPFAM" id="SSF52540">
    <property type="entry name" value="P-loop containing nucleoside triphosphate hydrolases"/>
    <property type="match status" value="1"/>
</dbReference>
<evidence type="ECO:0008006" key="5">
    <source>
        <dbReference type="Google" id="ProtNLM"/>
    </source>
</evidence>
<reference evidence="3 4" key="1">
    <citation type="submission" date="2022-05" db="EMBL/GenBank/DDBJ databases">
        <title>Description of the Bartonella bilalgolemii sp. nov. Isolated from Apodemus uralensis (Pallas 1811).</title>
        <authorList>
            <person name="Zgheib R."/>
            <person name="Celebi B."/>
        </authorList>
    </citation>
    <scope>NUCLEOTIDE SEQUENCE [LARGE SCALE GENOMIC DNA]</scope>
    <source>
        <strain evidence="3 4">G70</strain>
    </source>
</reference>